<name>A0A7I7SZH5_9MYCO</name>
<dbReference type="Proteomes" id="UP000466445">
    <property type="component" value="Chromosome"/>
</dbReference>
<dbReference type="Gene3D" id="3.40.47.10">
    <property type="match status" value="1"/>
</dbReference>
<dbReference type="InterPro" id="IPR016039">
    <property type="entry name" value="Thiolase-like"/>
</dbReference>
<keyword evidence="2" id="KW-1185">Reference proteome</keyword>
<dbReference type="GO" id="GO:0016746">
    <property type="term" value="F:acyltransferase activity"/>
    <property type="evidence" value="ECO:0007669"/>
    <property type="project" value="InterPro"/>
</dbReference>
<dbReference type="EMBL" id="AP022595">
    <property type="protein sequence ID" value="BBY61385.1"/>
    <property type="molecule type" value="Genomic_DNA"/>
</dbReference>
<dbReference type="AlphaFoldDB" id="A0A7I7SZH5"/>
<gene>
    <name evidence="1" type="ORF">MSAR_45210</name>
</gene>
<proteinExistence type="predicted"/>
<organism evidence="1 2">
    <name type="scientific">Mycolicibacterium sarraceniae</name>
    <dbReference type="NCBI Taxonomy" id="1534348"/>
    <lineage>
        <taxon>Bacteria</taxon>
        <taxon>Bacillati</taxon>
        <taxon>Actinomycetota</taxon>
        <taxon>Actinomycetes</taxon>
        <taxon>Mycobacteriales</taxon>
        <taxon>Mycobacteriaceae</taxon>
        <taxon>Mycolicibacterium</taxon>
    </lineage>
</organism>
<reference evidence="1 2" key="1">
    <citation type="journal article" date="2019" name="Emerg. Microbes Infect.">
        <title>Comprehensive subspecies identification of 175 nontuberculous mycobacteria species based on 7547 genomic profiles.</title>
        <authorList>
            <person name="Matsumoto Y."/>
            <person name="Kinjo T."/>
            <person name="Motooka D."/>
            <person name="Nabeya D."/>
            <person name="Jung N."/>
            <person name="Uechi K."/>
            <person name="Horii T."/>
            <person name="Iida T."/>
            <person name="Fujita J."/>
            <person name="Nakamura S."/>
        </authorList>
    </citation>
    <scope>NUCLEOTIDE SEQUENCE [LARGE SCALE GENOMIC DNA]</scope>
    <source>
        <strain evidence="1 2">JCM 30395</strain>
    </source>
</reference>
<evidence type="ECO:0000313" key="1">
    <source>
        <dbReference type="EMBL" id="BBY61385.1"/>
    </source>
</evidence>
<sequence length="67" mass="7142">MSQVGDQAVNIARTALLGRGFPETVPGTTVDTLAGLKPAFYTQAYAARLQAMCEGGCGHLEPHWPRL</sequence>
<protein>
    <submittedName>
        <fullName evidence="1">Uncharacterized protein</fullName>
    </submittedName>
</protein>
<evidence type="ECO:0000313" key="2">
    <source>
        <dbReference type="Proteomes" id="UP000466445"/>
    </source>
</evidence>
<dbReference type="KEGG" id="msar:MSAR_45210"/>
<accession>A0A7I7SZH5</accession>